<dbReference type="Proteomes" id="UP001189429">
    <property type="component" value="Unassembled WGS sequence"/>
</dbReference>
<sequence length="284" mass="32502">MATPPNEDIVNRISTLLTSALLPYRDELAGRRDIDALVKHRELIVAVKDWAVVVVTLVFVFLFLILHLPNKDAGNKGELKILFQKVAENRNSEWQLGREAEAWATKMGRRAQAMRRDIQQAITKARDGDNVPEWLSPFMQDGTDKTEYDVKYIRDEQVCYRTQKGVKKPLREESEPLQPNDEGDDELVLAKWHDGFTRRIPNLTNKTLRALQVDNGSGDRRPSSVTEIKREVAKDGATWRLIDAKERRPDVPDVAFLRIFRVQGAAKPTLQLVVTRHTADEKEK</sequence>
<comment type="caution">
    <text evidence="2">The sequence shown here is derived from an EMBL/GenBank/DDBJ whole genome shotgun (WGS) entry which is preliminary data.</text>
</comment>
<keyword evidence="1" id="KW-0812">Transmembrane</keyword>
<gene>
    <name evidence="2" type="ORF">PCOR1329_LOCUS35866</name>
</gene>
<dbReference type="EMBL" id="CAUYUJ010014378">
    <property type="protein sequence ID" value="CAK0840410.1"/>
    <property type="molecule type" value="Genomic_DNA"/>
</dbReference>
<protein>
    <submittedName>
        <fullName evidence="2">Uncharacterized protein</fullName>
    </submittedName>
</protein>
<evidence type="ECO:0000313" key="2">
    <source>
        <dbReference type="EMBL" id="CAK0840410.1"/>
    </source>
</evidence>
<keyword evidence="1" id="KW-1133">Transmembrane helix</keyword>
<reference evidence="2" key="1">
    <citation type="submission" date="2023-10" db="EMBL/GenBank/DDBJ databases">
        <authorList>
            <person name="Chen Y."/>
            <person name="Shah S."/>
            <person name="Dougan E. K."/>
            <person name="Thang M."/>
            <person name="Chan C."/>
        </authorList>
    </citation>
    <scope>NUCLEOTIDE SEQUENCE [LARGE SCALE GENOMIC DNA]</scope>
</reference>
<keyword evidence="1" id="KW-0472">Membrane</keyword>
<keyword evidence="3" id="KW-1185">Reference proteome</keyword>
<evidence type="ECO:0000313" key="3">
    <source>
        <dbReference type="Proteomes" id="UP001189429"/>
    </source>
</evidence>
<feature type="transmembrane region" description="Helical" evidence="1">
    <location>
        <begin position="50"/>
        <end position="68"/>
    </location>
</feature>
<name>A0ABN9T5T2_9DINO</name>
<organism evidence="2 3">
    <name type="scientific">Prorocentrum cordatum</name>
    <dbReference type="NCBI Taxonomy" id="2364126"/>
    <lineage>
        <taxon>Eukaryota</taxon>
        <taxon>Sar</taxon>
        <taxon>Alveolata</taxon>
        <taxon>Dinophyceae</taxon>
        <taxon>Prorocentrales</taxon>
        <taxon>Prorocentraceae</taxon>
        <taxon>Prorocentrum</taxon>
    </lineage>
</organism>
<feature type="non-terminal residue" evidence="2">
    <location>
        <position position="284"/>
    </location>
</feature>
<evidence type="ECO:0000256" key="1">
    <source>
        <dbReference type="SAM" id="Phobius"/>
    </source>
</evidence>
<proteinExistence type="predicted"/>
<accession>A0ABN9T5T2</accession>